<name>A0A4S2MNV9_9PEZI</name>
<evidence type="ECO:0000313" key="2">
    <source>
        <dbReference type="EMBL" id="TGZ76939.1"/>
    </source>
</evidence>
<keyword evidence="3" id="KW-1185">Reference proteome</keyword>
<dbReference type="EMBL" id="ML220162">
    <property type="protein sequence ID" value="TGZ76939.1"/>
    <property type="molecule type" value="Genomic_DNA"/>
</dbReference>
<dbReference type="AlphaFoldDB" id="A0A4S2MNV9"/>
<evidence type="ECO:0000313" key="3">
    <source>
        <dbReference type="Proteomes" id="UP000298138"/>
    </source>
</evidence>
<sequence length="256" mass="28095">MTTPGHPYVREPRGPIRYDLAPSGPRHHLALQPLPQLLVGHILFQRLPGIKHLVLLHHPRDVVPLIVARSVAAGTLDYIPRGEKERVGDGVFAKDFGDVVAHPPPEYQGYEEPEGGPQPLGLKSPVPFLVTACASLGSILGKPASVATVGMRQYGIADVRRGRAMNEARYPEIRGHGVDAFDRRMCWINNHLVERTNDDCGRQGCNGRMKQETEVMSSLEEGGRERKNGKIKASEQEGEAGESRAHAQQTLGQLSF</sequence>
<feature type="compositionally biased region" description="Polar residues" evidence="1">
    <location>
        <begin position="246"/>
        <end position="256"/>
    </location>
</feature>
<dbReference type="InParanoid" id="A0A4S2MNV9"/>
<gene>
    <name evidence="2" type="ORF">EX30DRAFT_367032</name>
</gene>
<organism evidence="2 3">
    <name type="scientific">Ascodesmis nigricans</name>
    <dbReference type="NCBI Taxonomy" id="341454"/>
    <lineage>
        <taxon>Eukaryota</taxon>
        <taxon>Fungi</taxon>
        <taxon>Dikarya</taxon>
        <taxon>Ascomycota</taxon>
        <taxon>Pezizomycotina</taxon>
        <taxon>Pezizomycetes</taxon>
        <taxon>Pezizales</taxon>
        <taxon>Ascodesmidaceae</taxon>
        <taxon>Ascodesmis</taxon>
    </lineage>
</organism>
<protein>
    <submittedName>
        <fullName evidence="2">Uncharacterized protein</fullName>
    </submittedName>
</protein>
<accession>A0A4S2MNV9</accession>
<dbReference type="Proteomes" id="UP000298138">
    <property type="component" value="Unassembled WGS sequence"/>
</dbReference>
<feature type="compositionally biased region" description="Basic and acidic residues" evidence="1">
    <location>
        <begin position="221"/>
        <end position="245"/>
    </location>
</feature>
<feature type="region of interest" description="Disordered" evidence="1">
    <location>
        <begin position="213"/>
        <end position="256"/>
    </location>
</feature>
<evidence type="ECO:0000256" key="1">
    <source>
        <dbReference type="SAM" id="MobiDB-lite"/>
    </source>
</evidence>
<reference evidence="2 3" key="1">
    <citation type="submission" date="2019-04" db="EMBL/GenBank/DDBJ databases">
        <title>Comparative genomics and transcriptomics to analyze fruiting body development in filamentous ascomycetes.</title>
        <authorList>
            <consortium name="DOE Joint Genome Institute"/>
            <person name="Lutkenhaus R."/>
            <person name="Traeger S."/>
            <person name="Breuer J."/>
            <person name="Kuo A."/>
            <person name="Lipzen A."/>
            <person name="Pangilinan J."/>
            <person name="Dilworth D."/>
            <person name="Sandor L."/>
            <person name="Poggeler S."/>
            <person name="Barry K."/>
            <person name="Grigoriev I.V."/>
            <person name="Nowrousian M."/>
        </authorList>
    </citation>
    <scope>NUCLEOTIDE SEQUENCE [LARGE SCALE GENOMIC DNA]</scope>
    <source>
        <strain evidence="2 3">CBS 389.68</strain>
    </source>
</reference>
<proteinExistence type="predicted"/>